<evidence type="ECO:0000256" key="5">
    <source>
        <dbReference type="ARBA" id="ARBA00022989"/>
    </source>
</evidence>
<dbReference type="Gene3D" id="1.10.3730.20">
    <property type="match status" value="1"/>
</dbReference>
<evidence type="ECO:0000259" key="8">
    <source>
        <dbReference type="Pfam" id="PF00892"/>
    </source>
</evidence>
<organism evidence="9 10">
    <name type="scientific">Candidatus Pullichristensenella excrementigallinarum</name>
    <dbReference type="NCBI Taxonomy" id="2840907"/>
    <lineage>
        <taxon>Bacteria</taxon>
        <taxon>Bacillati</taxon>
        <taxon>Bacillota</taxon>
        <taxon>Clostridia</taxon>
        <taxon>Candidatus Pullichristensenella</taxon>
    </lineage>
</organism>
<protein>
    <submittedName>
        <fullName evidence="9">DMT family transporter</fullName>
    </submittedName>
</protein>
<keyword evidence="4 7" id="KW-0812">Transmembrane</keyword>
<dbReference type="SUPFAM" id="SSF103481">
    <property type="entry name" value="Multidrug resistance efflux transporter EmrE"/>
    <property type="match status" value="1"/>
</dbReference>
<feature type="transmembrane region" description="Helical" evidence="7">
    <location>
        <begin position="155"/>
        <end position="171"/>
    </location>
</feature>
<reference evidence="9" key="1">
    <citation type="submission" date="2020-10" db="EMBL/GenBank/DDBJ databases">
        <authorList>
            <person name="Gilroy R."/>
        </authorList>
    </citation>
    <scope>NUCLEOTIDE SEQUENCE</scope>
    <source>
        <strain evidence="9">ChiHcec3-11533</strain>
    </source>
</reference>
<dbReference type="InterPro" id="IPR037185">
    <property type="entry name" value="EmrE-like"/>
</dbReference>
<dbReference type="InterPro" id="IPR000620">
    <property type="entry name" value="EamA_dom"/>
</dbReference>
<feature type="transmembrane region" description="Helical" evidence="7">
    <location>
        <begin position="183"/>
        <end position="202"/>
    </location>
</feature>
<sequence length="297" mass="31950">MNKQLRGSLCLLLTALIWGLAFPFQSRATEHVSAFVFTAARSLITFAALSPFFFVRRRATAVPDAPMASYIKIGLPLGAILFLATVLQQLGLMDPNASSAKSGFITSLYIVIVPLLGLFIGRKVSLNVWISVLFSLAGLCLLCLKETLGVTPGDLLTLGCALTFSLHILAVDRFAANLDSAKLCALQFGASGIFSLIIALAFERADFSGLRDCWLELLYVGVLSGAVGYTLQIVGQKHTNPTLASLLMCLESVFAALGGWMILREPLSPKELLGCALMLAACVLAQLPQKKRQRLRA</sequence>
<evidence type="ECO:0000256" key="6">
    <source>
        <dbReference type="ARBA" id="ARBA00023136"/>
    </source>
</evidence>
<dbReference type="PANTHER" id="PTHR42920:SF5">
    <property type="entry name" value="EAMA DOMAIN-CONTAINING PROTEIN"/>
    <property type="match status" value="1"/>
</dbReference>
<evidence type="ECO:0000313" key="9">
    <source>
        <dbReference type="EMBL" id="HIU33195.1"/>
    </source>
</evidence>
<evidence type="ECO:0000256" key="1">
    <source>
        <dbReference type="ARBA" id="ARBA00004651"/>
    </source>
</evidence>
<keyword evidence="6 7" id="KW-0472">Membrane</keyword>
<dbReference type="GO" id="GO:0005886">
    <property type="term" value="C:plasma membrane"/>
    <property type="evidence" value="ECO:0007669"/>
    <property type="project" value="UniProtKB-SubCell"/>
</dbReference>
<dbReference type="AlphaFoldDB" id="A0A9D1I9W8"/>
<name>A0A9D1I9W8_9FIRM</name>
<feature type="transmembrane region" description="Helical" evidence="7">
    <location>
        <begin position="102"/>
        <end position="121"/>
    </location>
</feature>
<evidence type="ECO:0000313" key="10">
    <source>
        <dbReference type="Proteomes" id="UP000824072"/>
    </source>
</evidence>
<gene>
    <name evidence="9" type="ORF">IAB02_01400</name>
</gene>
<feature type="transmembrane region" description="Helical" evidence="7">
    <location>
        <begin position="128"/>
        <end position="149"/>
    </location>
</feature>
<reference evidence="9" key="2">
    <citation type="journal article" date="2021" name="PeerJ">
        <title>Extensive microbial diversity within the chicken gut microbiome revealed by metagenomics and culture.</title>
        <authorList>
            <person name="Gilroy R."/>
            <person name="Ravi A."/>
            <person name="Getino M."/>
            <person name="Pursley I."/>
            <person name="Horton D.L."/>
            <person name="Alikhan N.F."/>
            <person name="Baker D."/>
            <person name="Gharbi K."/>
            <person name="Hall N."/>
            <person name="Watson M."/>
            <person name="Adriaenssens E.M."/>
            <person name="Foster-Nyarko E."/>
            <person name="Jarju S."/>
            <person name="Secka A."/>
            <person name="Antonio M."/>
            <person name="Oren A."/>
            <person name="Chaudhuri R.R."/>
            <person name="La Ragione R."/>
            <person name="Hildebrand F."/>
            <person name="Pallen M.J."/>
        </authorList>
    </citation>
    <scope>NUCLEOTIDE SEQUENCE</scope>
    <source>
        <strain evidence="9">ChiHcec3-11533</strain>
    </source>
</reference>
<dbReference type="Proteomes" id="UP000824072">
    <property type="component" value="Unassembled WGS sequence"/>
</dbReference>
<feature type="transmembrane region" description="Helical" evidence="7">
    <location>
        <begin position="214"/>
        <end position="231"/>
    </location>
</feature>
<dbReference type="EMBL" id="DVMU01000032">
    <property type="protein sequence ID" value="HIU33195.1"/>
    <property type="molecule type" value="Genomic_DNA"/>
</dbReference>
<accession>A0A9D1I9W8</accession>
<keyword evidence="3" id="KW-1003">Cell membrane</keyword>
<evidence type="ECO:0000256" key="4">
    <source>
        <dbReference type="ARBA" id="ARBA00022692"/>
    </source>
</evidence>
<dbReference type="PANTHER" id="PTHR42920">
    <property type="entry name" value="OS03G0707200 PROTEIN-RELATED"/>
    <property type="match status" value="1"/>
</dbReference>
<evidence type="ECO:0000256" key="3">
    <source>
        <dbReference type="ARBA" id="ARBA00022475"/>
    </source>
</evidence>
<feature type="transmembrane region" description="Helical" evidence="7">
    <location>
        <begin position="67"/>
        <end position="90"/>
    </location>
</feature>
<feature type="domain" description="EamA" evidence="8">
    <location>
        <begin position="6"/>
        <end position="142"/>
    </location>
</feature>
<dbReference type="InterPro" id="IPR051258">
    <property type="entry name" value="Diverse_Substrate_Transporter"/>
</dbReference>
<proteinExistence type="inferred from homology"/>
<dbReference type="Pfam" id="PF00892">
    <property type="entry name" value="EamA"/>
    <property type="match status" value="2"/>
</dbReference>
<comment type="caution">
    <text evidence="9">The sequence shown here is derived from an EMBL/GenBank/DDBJ whole genome shotgun (WGS) entry which is preliminary data.</text>
</comment>
<comment type="subcellular location">
    <subcellularLocation>
        <location evidence="1">Cell membrane</location>
        <topology evidence="1">Multi-pass membrane protein</topology>
    </subcellularLocation>
</comment>
<evidence type="ECO:0000256" key="7">
    <source>
        <dbReference type="SAM" id="Phobius"/>
    </source>
</evidence>
<evidence type="ECO:0000256" key="2">
    <source>
        <dbReference type="ARBA" id="ARBA00007362"/>
    </source>
</evidence>
<feature type="transmembrane region" description="Helical" evidence="7">
    <location>
        <begin position="243"/>
        <end position="263"/>
    </location>
</feature>
<feature type="transmembrane region" description="Helical" evidence="7">
    <location>
        <begin position="33"/>
        <end position="55"/>
    </location>
</feature>
<comment type="similarity">
    <text evidence="2">Belongs to the EamA transporter family.</text>
</comment>
<feature type="domain" description="EamA" evidence="8">
    <location>
        <begin position="152"/>
        <end position="284"/>
    </location>
</feature>
<keyword evidence="5 7" id="KW-1133">Transmembrane helix</keyword>